<feature type="signal peptide" evidence="1">
    <location>
        <begin position="1"/>
        <end position="43"/>
    </location>
</feature>
<evidence type="ECO:0000256" key="1">
    <source>
        <dbReference type="SAM" id="SignalP"/>
    </source>
</evidence>
<feature type="chain" id="PRO_5039233614" evidence="1">
    <location>
        <begin position="44"/>
        <end position="395"/>
    </location>
</feature>
<name>A0A3N1CQL3_9ACTN</name>
<comment type="caution">
    <text evidence="2">The sequence shown here is derived from an EMBL/GenBank/DDBJ whole genome shotgun (WGS) entry which is preliminary data.</text>
</comment>
<protein>
    <submittedName>
        <fullName evidence="2">Uncharacterized protein</fullName>
    </submittedName>
</protein>
<keyword evidence="1" id="KW-0732">Signal</keyword>
<accession>A0A3N1CQL3</accession>
<proteinExistence type="predicted"/>
<gene>
    <name evidence="2" type="ORF">EDD29_1096</name>
</gene>
<dbReference type="Proteomes" id="UP000272400">
    <property type="component" value="Unassembled WGS sequence"/>
</dbReference>
<dbReference type="AlphaFoldDB" id="A0A3N1CQL3"/>
<keyword evidence="3" id="KW-1185">Reference proteome</keyword>
<evidence type="ECO:0000313" key="3">
    <source>
        <dbReference type="Proteomes" id="UP000272400"/>
    </source>
</evidence>
<dbReference type="EMBL" id="RJKE01000001">
    <property type="protein sequence ID" value="ROO83590.1"/>
    <property type="molecule type" value="Genomic_DNA"/>
</dbReference>
<sequence>MIRRHLAIESGSCRVGRQSRGGRVRRAAAAGLAGVLLVGTASAGSVAQAAGSGGEPERAIEQASGYRWTKLHTGSSSSTLLAAGDKDLWRFSGRYPDGGYITPLAWHWDGKTWRKSALPKKAKGAVERPAASSPRDVWVSLNSGVDSYGYATFLHWNGKTWKISKVLPKYSSYAAGPVLPFKSGKAAGFFGQRLWLYDGGTWRESRADREVYGASGVSPGDLWAIGGWGNPKVYRFDGGRWKAGSIGAPLKIDPAPCLKERPNKSFSCSGTLIPTQTLAQSSRRVLAVTTTEEWPTERWRVVRWNGRSWSKLTGTYKGVVGHAVDDGTGGLWSVVSDATGNHVVHVTGKGRVVEYASPAKDIYLGSLSVSPSGTVFVSGDREGDGYTSYVWRLTR</sequence>
<evidence type="ECO:0000313" key="2">
    <source>
        <dbReference type="EMBL" id="ROO83590.1"/>
    </source>
</evidence>
<reference evidence="2 3" key="1">
    <citation type="submission" date="2018-11" db="EMBL/GenBank/DDBJ databases">
        <title>Sequencing the genomes of 1000 actinobacteria strains.</title>
        <authorList>
            <person name="Klenk H.-P."/>
        </authorList>
    </citation>
    <scope>NUCLEOTIDE SEQUENCE [LARGE SCALE GENOMIC DNA]</scope>
    <source>
        <strain evidence="2 3">DSM 44254</strain>
    </source>
</reference>
<organism evidence="2 3">
    <name type="scientific">Actinocorallia herbida</name>
    <dbReference type="NCBI Taxonomy" id="58109"/>
    <lineage>
        <taxon>Bacteria</taxon>
        <taxon>Bacillati</taxon>
        <taxon>Actinomycetota</taxon>
        <taxon>Actinomycetes</taxon>
        <taxon>Streptosporangiales</taxon>
        <taxon>Thermomonosporaceae</taxon>
        <taxon>Actinocorallia</taxon>
    </lineage>
</organism>